<name>A0A6B2LUW1_9EUKA</name>
<dbReference type="AlphaFoldDB" id="A0A6B2LUW1"/>
<reference evidence="1" key="1">
    <citation type="journal article" date="2020" name="J. Eukaryot. Microbiol.">
        <title>De novo Sequencing, Assembly and Annotation of the Transcriptome for the Free-Living Testate Amoeba Arcella intermedia.</title>
        <authorList>
            <person name="Ribeiro G.M."/>
            <person name="Porfirio-Sousa A.L."/>
            <person name="Maurer-Alcala X.X."/>
            <person name="Katz L.A."/>
            <person name="Lahr D.J.G."/>
        </authorList>
    </citation>
    <scope>NUCLEOTIDE SEQUENCE</scope>
</reference>
<dbReference type="EMBL" id="GIBP01011599">
    <property type="protein sequence ID" value="NDV40568.1"/>
    <property type="molecule type" value="Transcribed_RNA"/>
</dbReference>
<protein>
    <submittedName>
        <fullName evidence="1">Uncharacterized protein</fullName>
    </submittedName>
</protein>
<accession>A0A6B2LUW1</accession>
<proteinExistence type="predicted"/>
<organism evidence="1">
    <name type="scientific">Arcella intermedia</name>
    <dbReference type="NCBI Taxonomy" id="1963864"/>
    <lineage>
        <taxon>Eukaryota</taxon>
        <taxon>Amoebozoa</taxon>
        <taxon>Tubulinea</taxon>
        <taxon>Elardia</taxon>
        <taxon>Arcellinida</taxon>
        <taxon>Sphaerothecina</taxon>
        <taxon>Arcellidae</taxon>
        <taxon>Arcella</taxon>
    </lineage>
</organism>
<evidence type="ECO:0000313" key="1">
    <source>
        <dbReference type="EMBL" id="NDV40568.1"/>
    </source>
</evidence>
<sequence length="60" mass="6590">MSPSPQTTLKGQCFISCWTIGSEKLLPINRFTSKTVFSGTGQYEFFAAHPISFSLLSKAT</sequence>